<sequence>MAEIAYKDVVPLLLERFPEFREDERYRPEEVDLPYSIWGGFGRYITELVSELPDDELDDHPVVARLFDFTNEMMSGGDEETQSIVAIELFENFYEYRKTYDLAWRKLDPTHHFWFEKVSQFLKIPEQN</sequence>
<name>A0A967KGW6_9PROT</name>
<reference evidence="2" key="1">
    <citation type="submission" date="2020-03" db="EMBL/GenBank/DDBJ databases">
        <title>Genome of Pelagibius litoralis DSM 21314T.</title>
        <authorList>
            <person name="Wang G."/>
        </authorList>
    </citation>
    <scope>NUCLEOTIDE SEQUENCE</scope>
    <source>
        <strain evidence="2">DSM 21314</strain>
    </source>
</reference>
<organism evidence="2 3">
    <name type="scientific">Pelagibius litoralis</name>
    <dbReference type="NCBI Taxonomy" id="374515"/>
    <lineage>
        <taxon>Bacteria</taxon>
        <taxon>Pseudomonadati</taxon>
        <taxon>Pseudomonadota</taxon>
        <taxon>Alphaproteobacteria</taxon>
        <taxon>Rhodospirillales</taxon>
        <taxon>Rhodovibrionaceae</taxon>
        <taxon>Pelagibius</taxon>
    </lineage>
</organism>
<evidence type="ECO:0000313" key="3">
    <source>
        <dbReference type="Proteomes" id="UP000761264"/>
    </source>
</evidence>
<evidence type="ECO:0000313" key="2">
    <source>
        <dbReference type="EMBL" id="NIA70681.1"/>
    </source>
</evidence>
<comment type="caution">
    <text evidence="2">The sequence shown here is derived from an EMBL/GenBank/DDBJ whole genome shotgun (WGS) entry which is preliminary data.</text>
</comment>
<dbReference type="RefSeq" id="WP_167227535.1">
    <property type="nucleotide sequence ID" value="NZ_JAAQPH010000015.1"/>
</dbReference>
<dbReference type="EMBL" id="JAAQPH010000015">
    <property type="protein sequence ID" value="NIA70681.1"/>
    <property type="molecule type" value="Genomic_DNA"/>
</dbReference>
<gene>
    <name evidence="2" type="ORF">HBA54_18955</name>
</gene>
<proteinExistence type="predicted"/>
<protein>
    <recommendedName>
        <fullName evidence="1">DUF7674 domain-containing protein</fullName>
    </recommendedName>
</protein>
<evidence type="ECO:0000259" key="1">
    <source>
        <dbReference type="Pfam" id="PF24722"/>
    </source>
</evidence>
<dbReference type="InterPro" id="IPR056091">
    <property type="entry name" value="DUF7674"/>
</dbReference>
<dbReference type="AlphaFoldDB" id="A0A967KGW6"/>
<keyword evidence="3" id="KW-1185">Reference proteome</keyword>
<dbReference type="Pfam" id="PF24722">
    <property type="entry name" value="DUF7674"/>
    <property type="match status" value="1"/>
</dbReference>
<feature type="domain" description="DUF7674" evidence="1">
    <location>
        <begin position="11"/>
        <end position="122"/>
    </location>
</feature>
<dbReference type="Proteomes" id="UP000761264">
    <property type="component" value="Unassembled WGS sequence"/>
</dbReference>
<accession>A0A967KGW6</accession>